<dbReference type="EMBL" id="OMOR01000001">
    <property type="protein sequence ID" value="SPH22700.1"/>
    <property type="molecule type" value="Genomic_DNA"/>
</dbReference>
<dbReference type="Proteomes" id="UP000244880">
    <property type="component" value="Unassembled WGS sequence"/>
</dbReference>
<dbReference type="AlphaFoldDB" id="A0A2R8BI51"/>
<evidence type="ECO:0000313" key="2">
    <source>
        <dbReference type="Proteomes" id="UP000244880"/>
    </source>
</evidence>
<organism evidence="1 2">
    <name type="scientific">Ascidiaceihabitans donghaensis</name>
    <dbReference type="NCBI Taxonomy" id="1510460"/>
    <lineage>
        <taxon>Bacteria</taxon>
        <taxon>Pseudomonadati</taxon>
        <taxon>Pseudomonadota</taxon>
        <taxon>Alphaproteobacteria</taxon>
        <taxon>Rhodobacterales</taxon>
        <taxon>Paracoccaceae</taxon>
        <taxon>Ascidiaceihabitans</taxon>
    </lineage>
</organism>
<protein>
    <recommendedName>
        <fullName evidence="3">Glutamate racemase</fullName>
    </recommendedName>
</protein>
<accession>A0A2R8BI51</accession>
<name>A0A2R8BI51_9RHOB</name>
<keyword evidence="2" id="KW-1185">Reference proteome</keyword>
<dbReference type="OrthoDB" id="5465390at2"/>
<gene>
    <name evidence="1" type="ORF">ASD8599_03445</name>
</gene>
<sequence>MRPAITVLQLDTHFPRIAGDVGCAQSYALPMEVIRVPSATVQNVVSDRPDLVDIAPFEDALRQARGAVVVTSCGFLSYWQSHLQSLTSQVLICSALGALDRLAVGFTPDQLMIVTFDAAKLTPVHLGEQSAFQTSIVGLRPEHHLRAVIEGNTSGLDAGQAQAELVDLVQKHQTPAHRHILFECTNLPPYRAAVMAATGLPVTDIMSEIAGVHPNAVAPSWR</sequence>
<proteinExistence type="predicted"/>
<reference evidence="1 2" key="1">
    <citation type="submission" date="2018-03" db="EMBL/GenBank/DDBJ databases">
        <authorList>
            <person name="Keele B.F."/>
        </authorList>
    </citation>
    <scope>NUCLEOTIDE SEQUENCE [LARGE SCALE GENOMIC DNA]</scope>
    <source>
        <strain evidence="1 2">CECT 8599</strain>
    </source>
</reference>
<evidence type="ECO:0000313" key="1">
    <source>
        <dbReference type="EMBL" id="SPH22700.1"/>
    </source>
</evidence>
<evidence type="ECO:0008006" key="3">
    <source>
        <dbReference type="Google" id="ProtNLM"/>
    </source>
</evidence>